<accession>T1D6K7</accession>
<name>T1D6K7_9ZZZZ</name>
<sequence>AAIREVFDMRGCDRIASAELVTALCADAEGPWATWNRGKSITPRQVARKLGEFQIVPVAIRLPNNTTPRGYHHHQFADAWQRYLCGPVSPLTSATTPQANGGAGSSDFAIRNTSPDVALEKSLKAKQDAACGVVADRDPLPARVRL</sequence>
<dbReference type="EMBL" id="AUZX01001928">
    <property type="protein sequence ID" value="EQD77920.1"/>
    <property type="molecule type" value="Genomic_DNA"/>
</dbReference>
<reference evidence="2" key="1">
    <citation type="submission" date="2013-08" db="EMBL/GenBank/DDBJ databases">
        <authorList>
            <person name="Mendez C."/>
            <person name="Richter M."/>
            <person name="Ferrer M."/>
            <person name="Sanchez J."/>
        </authorList>
    </citation>
    <scope>NUCLEOTIDE SEQUENCE</scope>
</reference>
<feature type="domain" description="DUF3631" evidence="1">
    <location>
        <begin position="2"/>
        <end position="83"/>
    </location>
</feature>
<organism evidence="2">
    <name type="scientific">mine drainage metagenome</name>
    <dbReference type="NCBI Taxonomy" id="410659"/>
    <lineage>
        <taxon>unclassified sequences</taxon>
        <taxon>metagenomes</taxon>
        <taxon>ecological metagenomes</taxon>
    </lineage>
</organism>
<dbReference type="Pfam" id="PF12307">
    <property type="entry name" value="DUF3631"/>
    <property type="match status" value="1"/>
</dbReference>
<feature type="non-terminal residue" evidence="2">
    <location>
        <position position="1"/>
    </location>
</feature>
<proteinExistence type="predicted"/>
<dbReference type="AlphaFoldDB" id="T1D6K7"/>
<comment type="caution">
    <text evidence="2">The sequence shown here is derived from an EMBL/GenBank/DDBJ whole genome shotgun (WGS) entry which is preliminary data.</text>
</comment>
<reference evidence="2" key="2">
    <citation type="journal article" date="2014" name="ISME J.">
        <title>Microbial stratification in low pH oxic and suboxic macroscopic growths along an acid mine drainage.</title>
        <authorList>
            <person name="Mendez-Garcia C."/>
            <person name="Mesa V."/>
            <person name="Sprenger R.R."/>
            <person name="Richter M."/>
            <person name="Diez M.S."/>
            <person name="Solano J."/>
            <person name="Bargiela R."/>
            <person name="Golyshina O.V."/>
            <person name="Manteca A."/>
            <person name="Ramos J.L."/>
            <person name="Gallego J.R."/>
            <person name="Llorente I."/>
            <person name="Martins Dos Santos V.A."/>
            <person name="Jensen O.N."/>
            <person name="Pelaez A.I."/>
            <person name="Sanchez J."/>
            <person name="Ferrer M."/>
        </authorList>
    </citation>
    <scope>NUCLEOTIDE SEQUENCE</scope>
</reference>
<protein>
    <submittedName>
        <fullName evidence="2">PhiRv2 prophage protein</fullName>
    </submittedName>
</protein>
<evidence type="ECO:0000259" key="1">
    <source>
        <dbReference type="Pfam" id="PF12307"/>
    </source>
</evidence>
<evidence type="ECO:0000313" key="2">
    <source>
        <dbReference type="EMBL" id="EQD77920.1"/>
    </source>
</evidence>
<dbReference type="InterPro" id="IPR022081">
    <property type="entry name" value="DUF3631"/>
</dbReference>
<gene>
    <name evidence="2" type="ORF">B1A_02595</name>
</gene>